<keyword evidence="3" id="KW-1185">Reference proteome</keyword>
<evidence type="ECO:0000256" key="1">
    <source>
        <dbReference type="SAM" id="MobiDB-lite"/>
    </source>
</evidence>
<dbReference type="EMBL" id="AVOT02019917">
    <property type="protein sequence ID" value="MBW0507802.1"/>
    <property type="molecule type" value="Genomic_DNA"/>
</dbReference>
<comment type="caution">
    <text evidence="2">The sequence shown here is derived from an EMBL/GenBank/DDBJ whole genome shotgun (WGS) entry which is preliminary data.</text>
</comment>
<proteinExistence type="predicted"/>
<protein>
    <submittedName>
        <fullName evidence="2">Uncharacterized protein</fullName>
    </submittedName>
</protein>
<feature type="region of interest" description="Disordered" evidence="1">
    <location>
        <begin position="20"/>
        <end position="39"/>
    </location>
</feature>
<gene>
    <name evidence="2" type="ORF">O181_047517</name>
</gene>
<organism evidence="2 3">
    <name type="scientific">Austropuccinia psidii MF-1</name>
    <dbReference type="NCBI Taxonomy" id="1389203"/>
    <lineage>
        <taxon>Eukaryota</taxon>
        <taxon>Fungi</taxon>
        <taxon>Dikarya</taxon>
        <taxon>Basidiomycota</taxon>
        <taxon>Pucciniomycotina</taxon>
        <taxon>Pucciniomycetes</taxon>
        <taxon>Pucciniales</taxon>
        <taxon>Sphaerophragmiaceae</taxon>
        <taxon>Austropuccinia</taxon>
    </lineage>
</organism>
<dbReference type="AlphaFoldDB" id="A0A9Q3DTB3"/>
<reference evidence="2" key="1">
    <citation type="submission" date="2021-03" db="EMBL/GenBank/DDBJ databases">
        <title>Draft genome sequence of rust myrtle Austropuccinia psidii MF-1, a brazilian biotype.</title>
        <authorList>
            <person name="Quecine M.C."/>
            <person name="Pachon D.M.R."/>
            <person name="Bonatelli M.L."/>
            <person name="Correr F.H."/>
            <person name="Franceschini L.M."/>
            <person name="Leite T.F."/>
            <person name="Margarido G.R.A."/>
            <person name="Almeida C.A."/>
            <person name="Ferrarezi J.A."/>
            <person name="Labate C.A."/>
        </authorList>
    </citation>
    <scope>NUCLEOTIDE SEQUENCE</scope>
    <source>
        <strain evidence="2">MF-1</strain>
    </source>
</reference>
<evidence type="ECO:0000313" key="2">
    <source>
        <dbReference type="EMBL" id="MBW0507802.1"/>
    </source>
</evidence>
<accession>A0A9Q3DTB3</accession>
<dbReference type="Proteomes" id="UP000765509">
    <property type="component" value="Unassembled WGS sequence"/>
</dbReference>
<evidence type="ECO:0000313" key="3">
    <source>
        <dbReference type="Proteomes" id="UP000765509"/>
    </source>
</evidence>
<sequence length="153" mass="17562">MAIEYPEKLLALELSEINEADEGGSPQKKFKMDLKPPEANSSAIAGDCFTLFQEEMGYNSDIESTSINKEPKYETIQPFKKRKAEELENKSSKIPEDSMYQVKNKGMTRRAKQRMETVLDEGKCVESEDHLILYQKIMEIGKISLRKEEDCKT</sequence>
<name>A0A9Q3DTB3_9BASI</name>